<dbReference type="PANTHER" id="PTHR10253">
    <property type="entry name" value="POLYCOMB PROTEIN"/>
    <property type="match status" value="1"/>
</dbReference>
<evidence type="ECO:0000256" key="3">
    <source>
        <dbReference type="ARBA" id="ARBA00022737"/>
    </source>
</evidence>
<feature type="repeat" description="WD" evidence="6">
    <location>
        <begin position="121"/>
        <end position="163"/>
    </location>
</feature>
<evidence type="ECO:0000256" key="2">
    <source>
        <dbReference type="ARBA" id="ARBA00022574"/>
    </source>
</evidence>
<keyword evidence="5" id="KW-0804">Transcription</keyword>
<gene>
    <name evidence="7" type="ORF">TCHU04912_LOCUS17045</name>
</gene>
<proteinExistence type="inferred from homology"/>
<evidence type="ECO:0008006" key="8">
    <source>
        <dbReference type="Google" id="ProtNLM"/>
    </source>
</evidence>
<dbReference type="Pfam" id="PF00400">
    <property type="entry name" value="WD40"/>
    <property type="match status" value="3"/>
</dbReference>
<dbReference type="PROSITE" id="PS50082">
    <property type="entry name" value="WD_REPEATS_2"/>
    <property type="match status" value="2"/>
</dbReference>
<keyword evidence="2 6" id="KW-0853">WD repeat</keyword>
<comment type="similarity">
    <text evidence="1">Belongs to the WD repeat ESC family.</text>
</comment>
<dbReference type="PROSITE" id="PS50294">
    <property type="entry name" value="WD_REPEATS_REGION"/>
    <property type="match status" value="1"/>
</dbReference>
<evidence type="ECO:0000256" key="6">
    <source>
        <dbReference type="PROSITE-ProRule" id="PRU00221"/>
    </source>
</evidence>
<sequence length="372" mass="42056">MGIEDACVKEDGETPSGWKYVGRVKESHGYPIYCMAYNFIDLRHKDVFATVGKNQATVYQCKPDCEVDVLQVYLDPDSEESFFSCAWSIDSDTGAALLLVAGHCGRVRVINTNTGRAEHTFIGHGNAINDVKVHPDEPNLFVTASKDESLRLWNLKTKTCVLVFHGDGGHRNEVLSMDFHPLRPGHFASCGMDSAVKIWSYTDFRTVVEDSNSWGEEPSRFTTRYVQYPIFSSSKVHGNYVDCIRWLGDLLLSKSVDDRILLWSVDLQQNQKNKNSLESVDFLQEYHLEHADIWFIRFSLDFHCKYLAVGNRIGKVFVYDVEKSTEPIQRLGATGLKSAVRQTAVSYDGSSILCCCEDSSVHRWDASTFKQS</sequence>
<dbReference type="EMBL" id="HBGG01032629">
    <property type="protein sequence ID" value="CAD9214805.1"/>
    <property type="molecule type" value="Transcribed_RNA"/>
</dbReference>
<evidence type="ECO:0000256" key="5">
    <source>
        <dbReference type="ARBA" id="ARBA00023163"/>
    </source>
</evidence>
<feature type="repeat" description="WD" evidence="6">
    <location>
        <begin position="167"/>
        <end position="209"/>
    </location>
</feature>
<accession>A0A7S1T122</accession>
<keyword evidence="3" id="KW-0677">Repeat</keyword>
<evidence type="ECO:0000256" key="1">
    <source>
        <dbReference type="ARBA" id="ARBA00008075"/>
    </source>
</evidence>
<protein>
    <recommendedName>
        <fullName evidence="8">Polycomb protein EED</fullName>
    </recommendedName>
</protein>
<dbReference type="Gene3D" id="2.130.10.10">
    <property type="entry name" value="YVTN repeat-like/Quinoprotein amine dehydrogenase"/>
    <property type="match status" value="1"/>
</dbReference>
<reference evidence="7" key="1">
    <citation type="submission" date="2021-01" db="EMBL/GenBank/DDBJ databases">
        <authorList>
            <person name="Corre E."/>
            <person name="Pelletier E."/>
            <person name="Niang G."/>
            <person name="Scheremetjew M."/>
            <person name="Finn R."/>
            <person name="Kale V."/>
            <person name="Holt S."/>
            <person name="Cochrane G."/>
            <person name="Meng A."/>
            <person name="Brown T."/>
            <person name="Cohen L."/>
        </authorList>
    </citation>
    <scope>NUCLEOTIDE SEQUENCE</scope>
    <source>
        <strain evidence="7">PLY429</strain>
    </source>
</reference>
<dbReference type="AlphaFoldDB" id="A0A7S1T122"/>
<dbReference type="InterPro" id="IPR051243">
    <property type="entry name" value="PcG_WD-repeat"/>
</dbReference>
<dbReference type="SUPFAM" id="SSF50978">
    <property type="entry name" value="WD40 repeat-like"/>
    <property type="match status" value="1"/>
</dbReference>
<name>A0A7S1T122_9CHLO</name>
<evidence type="ECO:0000313" key="7">
    <source>
        <dbReference type="EMBL" id="CAD9214805.1"/>
    </source>
</evidence>
<dbReference type="InterPro" id="IPR001680">
    <property type="entry name" value="WD40_rpt"/>
</dbReference>
<organism evidence="7">
    <name type="scientific">Tetraselmis chuii</name>
    <dbReference type="NCBI Taxonomy" id="63592"/>
    <lineage>
        <taxon>Eukaryota</taxon>
        <taxon>Viridiplantae</taxon>
        <taxon>Chlorophyta</taxon>
        <taxon>core chlorophytes</taxon>
        <taxon>Chlorodendrophyceae</taxon>
        <taxon>Chlorodendrales</taxon>
        <taxon>Chlorodendraceae</taxon>
        <taxon>Tetraselmis</taxon>
    </lineage>
</organism>
<dbReference type="InterPro" id="IPR015943">
    <property type="entry name" value="WD40/YVTN_repeat-like_dom_sf"/>
</dbReference>
<dbReference type="SMART" id="SM00320">
    <property type="entry name" value="WD40"/>
    <property type="match status" value="6"/>
</dbReference>
<keyword evidence="4" id="KW-0805">Transcription regulation</keyword>
<evidence type="ECO:0000256" key="4">
    <source>
        <dbReference type="ARBA" id="ARBA00023015"/>
    </source>
</evidence>
<dbReference type="InterPro" id="IPR036322">
    <property type="entry name" value="WD40_repeat_dom_sf"/>
</dbReference>